<evidence type="ECO:0000256" key="1">
    <source>
        <dbReference type="ARBA" id="ARBA00004651"/>
    </source>
</evidence>
<keyword evidence="3" id="KW-1003">Cell membrane</keyword>
<organism evidence="8 9">
    <name type="scientific">Leptothoe spongobia TAU-MAC 1115</name>
    <dbReference type="NCBI Taxonomy" id="1967444"/>
    <lineage>
        <taxon>Bacteria</taxon>
        <taxon>Bacillati</taxon>
        <taxon>Cyanobacteriota</taxon>
        <taxon>Cyanophyceae</taxon>
        <taxon>Nodosilineales</taxon>
        <taxon>Cymatolegaceae</taxon>
        <taxon>Leptothoe</taxon>
        <taxon>Leptothoe spongobia</taxon>
    </lineage>
</organism>
<gene>
    <name evidence="8" type="ORF">IXB50_17790</name>
</gene>
<dbReference type="AlphaFoldDB" id="A0A947DIX6"/>
<evidence type="ECO:0000313" key="9">
    <source>
        <dbReference type="Proteomes" id="UP000717364"/>
    </source>
</evidence>
<keyword evidence="6 7" id="KW-0472">Membrane</keyword>
<dbReference type="CDD" id="cd13127">
    <property type="entry name" value="MATE_tuaB_like"/>
    <property type="match status" value="1"/>
</dbReference>
<dbReference type="PANTHER" id="PTHR30250">
    <property type="entry name" value="PST FAMILY PREDICTED COLANIC ACID TRANSPORTER"/>
    <property type="match status" value="1"/>
</dbReference>
<feature type="transmembrane region" description="Helical" evidence="7">
    <location>
        <begin position="43"/>
        <end position="67"/>
    </location>
</feature>
<keyword evidence="5 7" id="KW-1133">Transmembrane helix</keyword>
<evidence type="ECO:0000256" key="7">
    <source>
        <dbReference type="SAM" id="Phobius"/>
    </source>
</evidence>
<feature type="transmembrane region" description="Helical" evidence="7">
    <location>
        <begin position="411"/>
        <end position="430"/>
    </location>
</feature>
<feature type="transmembrane region" description="Helical" evidence="7">
    <location>
        <begin position="377"/>
        <end position="399"/>
    </location>
</feature>
<feature type="transmembrane region" description="Helical" evidence="7">
    <location>
        <begin position="442"/>
        <end position="463"/>
    </location>
</feature>
<dbReference type="RefSeq" id="WP_215610347.1">
    <property type="nucleotide sequence ID" value="NZ_JADOES010000042.1"/>
</dbReference>
<evidence type="ECO:0000256" key="6">
    <source>
        <dbReference type="ARBA" id="ARBA00023136"/>
    </source>
</evidence>
<reference evidence="8" key="1">
    <citation type="submission" date="2020-11" db="EMBL/GenBank/DDBJ databases">
        <authorList>
            <person name="Konstantinou D."/>
            <person name="Gkelis S."/>
            <person name="Popin R."/>
            <person name="Fewer D."/>
            <person name="Sivonen K."/>
        </authorList>
    </citation>
    <scope>NUCLEOTIDE SEQUENCE</scope>
    <source>
        <strain evidence="8">TAU-MAC 1115</strain>
    </source>
</reference>
<evidence type="ECO:0000256" key="5">
    <source>
        <dbReference type="ARBA" id="ARBA00022989"/>
    </source>
</evidence>
<feature type="transmembrane region" description="Helical" evidence="7">
    <location>
        <begin position="353"/>
        <end position="371"/>
    </location>
</feature>
<evidence type="ECO:0000313" key="8">
    <source>
        <dbReference type="EMBL" id="MBT9317280.1"/>
    </source>
</evidence>
<proteinExistence type="inferred from homology"/>
<dbReference type="PANTHER" id="PTHR30250:SF10">
    <property type="entry name" value="LIPOPOLYSACCHARIDE BIOSYNTHESIS PROTEIN WZXC"/>
    <property type="match status" value="1"/>
</dbReference>
<feature type="transmembrane region" description="Helical" evidence="7">
    <location>
        <begin position="79"/>
        <end position="99"/>
    </location>
</feature>
<dbReference type="InterPro" id="IPR050833">
    <property type="entry name" value="Poly_Biosynth_Transport"/>
</dbReference>
<feature type="transmembrane region" description="Helical" evidence="7">
    <location>
        <begin position="230"/>
        <end position="247"/>
    </location>
</feature>
<keyword evidence="9" id="KW-1185">Reference proteome</keyword>
<feature type="transmembrane region" description="Helical" evidence="7">
    <location>
        <begin position="318"/>
        <end position="341"/>
    </location>
</feature>
<name>A0A947DIX6_9CYAN</name>
<feature type="transmembrane region" description="Helical" evidence="7">
    <location>
        <begin position="283"/>
        <end position="306"/>
    </location>
</feature>
<evidence type="ECO:0000256" key="2">
    <source>
        <dbReference type="ARBA" id="ARBA00007430"/>
    </source>
</evidence>
<accession>A0A947DIX6</accession>
<dbReference type="GO" id="GO:0005886">
    <property type="term" value="C:plasma membrane"/>
    <property type="evidence" value="ECO:0007669"/>
    <property type="project" value="UniProtKB-SubCell"/>
</dbReference>
<evidence type="ECO:0000256" key="3">
    <source>
        <dbReference type="ARBA" id="ARBA00022475"/>
    </source>
</evidence>
<comment type="subcellular location">
    <subcellularLocation>
        <location evidence="1">Cell membrane</location>
        <topology evidence="1">Multi-pass membrane protein</topology>
    </subcellularLocation>
</comment>
<reference evidence="8" key="2">
    <citation type="journal article" date="2021" name="Mar. Drugs">
        <title>Genome Reduction and Secondary Metabolism of the Marine Sponge-Associated Cyanobacterium Leptothoe.</title>
        <authorList>
            <person name="Konstantinou D."/>
            <person name="Popin R.V."/>
            <person name="Fewer D.P."/>
            <person name="Sivonen K."/>
            <person name="Gkelis S."/>
        </authorList>
    </citation>
    <scope>NUCLEOTIDE SEQUENCE</scope>
    <source>
        <strain evidence="8">TAU-MAC 1115</strain>
    </source>
</reference>
<dbReference type="EMBL" id="JADOES010000042">
    <property type="protein sequence ID" value="MBT9317280.1"/>
    <property type="molecule type" value="Genomic_DNA"/>
</dbReference>
<comment type="caution">
    <text evidence="8">The sequence shown here is derived from an EMBL/GenBank/DDBJ whole genome shotgun (WGS) entry which is preliminary data.</text>
</comment>
<evidence type="ECO:0000256" key="4">
    <source>
        <dbReference type="ARBA" id="ARBA00022692"/>
    </source>
</evidence>
<feature type="transmembrane region" description="Helical" evidence="7">
    <location>
        <begin position="148"/>
        <end position="173"/>
    </location>
</feature>
<sequence>MSLEKKAVRGVIWSFVDKWGGKLSSSLIFLLLARLLGPEAFGLTALASLYMAFLSVFIGQGLTQALVQRENLEPEHLDTAFWMNFSVAVILTTISIFAADTIASIFQEPQLTPIIQFLSLNFLLEGLRGVQFSILSRNLAFKELAMRSLLATLTGGIVGLSMAFLGFGVWSLVAQQLSNHFVNVLVLWQVSDWRPSFHFSKRHFLELLPFSLNVLGFNILKFFNQRSDDFLIGMFLGPVQLGYYTVAYRLLRILVDILTNVTSSVAMPTFSRLQKDRKRVLKAFYRVTQVTSFFSFPTFVGVGVLAPNLVPVLFGEKWISSIPVMQALILVGLLQSVSYFNGVIMVATGKADWRLWISCLNVLLNILGFLIAVKWGIVAVALSFAATNYLTFPVSIWAIRQLIALNFKDYIYQFIPFILGAIIMGSVIYGLDNFILGSASEILTIIVCPCFGIAVYLLSILLIDSDVFFQIYKLVKLVR</sequence>
<dbReference type="Pfam" id="PF13440">
    <property type="entry name" value="Polysacc_synt_3"/>
    <property type="match status" value="1"/>
</dbReference>
<protein>
    <submittedName>
        <fullName evidence="8">Lipopolysaccharide biosynthesis protein</fullName>
    </submittedName>
</protein>
<comment type="similarity">
    <text evidence="2">Belongs to the polysaccharide synthase family.</text>
</comment>
<feature type="transmembrane region" description="Helical" evidence="7">
    <location>
        <begin position="111"/>
        <end position="127"/>
    </location>
</feature>
<dbReference type="Proteomes" id="UP000717364">
    <property type="component" value="Unassembled WGS sequence"/>
</dbReference>
<keyword evidence="4 7" id="KW-0812">Transmembrane</keyword>